<accession>A0ABT1CTP6</accession>
<dbReference type="EMBL" id="JAAAML010000003">
    <property type="protein sequence ID" value="MCO6409579.1"/>
    <property type="molecule type" value="Genomic_DNA"/>
</dbReference>
<dbReference type="Proteomes" id="UP001320715">
    <property type="component" value="Unassembled WGS sequence"/>
</dbReference>
<dbReference type="PROSITE" id="PS50925">
    <property type="entry name" value="BLUF"/>
    <property type="match status" value="1"/>
</dbReference>
<dbReference type="SUPFAM" id="SSF54975">
    <property type="entry name" value="Acylphosphatase/BLUF domain-like"/>
    <property type="match status" value="1"/>
</dbReference>
<dbReference type="Pfam" id="PF04940">
    <property type="entry name" value="BLUF"/>
    <property type="match status" value="1"/>
</dbReference>
<evidence type="ECO:0000259" key="1">
    <source>
        <dbReference type="PROSITE" id="PS50925"/>
    </source>
</evidence>
<proteinExistence type="predicted"/>
<name>A0ABT1CTP6_9HYPH</name>
<dbReference type="InterPro" id="IPR007024">
    <property type="entry name" value="BLUF_domain"/>
</dbReference>
<keyword evidence="3" id="KW-1185">Reference proteome</keyword>
<sequence length="150" mass="16938">MLQMLYVSGASRPLSTDEIEKILAVSRRNNLRDGVTGMLLWADGVFIQILEGEAKTVRSVFQRIEADDRHKNVMVVLEQAAGKRLFTQWSMGFKRLDEEMAADRKIFQISRAALKDRIGNDDGGLFLETVLAFSRDFVSELDQSLKTGLN</sequence>
<feature type="domain" description="BLUF" evidence="1">
    <location>
        <begin position="1"/>
        <end position="92"/>
    </location>
</feature>
<reference evidence="2 3" key="1">
    <citation type="submission" date="2020-01" db="EMBL/GenBank/DDBJ databases">
        <title>Genomes of bacteria type strains.</title>
        <authorList>
            <person name="Chen J."/>
            <person name="Zhu S."/>
            <person name="Yang J."/>
        </authorList>
    </citation>
    <scope>NUCLEOTIDE SEQUENCE [LARGE SCALE GENOMIC DNA]</scope>
    <source>
        <strain evidence="2 3">DSM 16655</strain>
    </source>
</reference>
<dbReference type="Gene3D" id="3.30.70.100">
    <property type="match status" value="1"/>
</dbReference>
<dbReference type="RefSeq" id="WP_193217308.1">
    <property type="nucleotide sequence ID" value="NZ_CP159480.1"/>
</dbReference>
<evidence type="ECO:0000313" key="3">
    <source>
        <dbReference type="Proteomes" id="UP001320715"/>
    </source>
</evidence>
<dbReference type="InterPro" id="IPR036046">
    <property type="entry name" value="Acylphosphatase-like_dom_sf"/>
</dbReference>
<protein>
    <recommendedName>
        <fullName evidence="1">BLUF domain-containing protein</fullName>
    </recommendedName>
</protein>
<evidence type="ECO:0000313" key="2">
    <source>
        <dbReference type="EMBL" id="MCO6409579.1"/>
    </source>
</evidence>
<dbReference type="SMART" id="SM01034">
    <property type="entry name" value="BLUF"/>
    <property type="match status" value="1"/>
</dbReference>
<comment type="caution">
    <text evidence="2">The sequence shown here is derived from an EMBL/GenBank/DDBJ whole genome shotgun (WGS) entry which is preliminary data.</text>
</comment>
<organism evidence="2 3">
    <name type="scientific">Hoeflea alexandrii</name>
    <dbReference type="NCBI Taxonomy" id="288436"/>
    <lineage>
        <taxon>Bacteria</taxon>
        <taxon>Pseudomonadati</taxon>
        <taxon>Pseudomonadota</taxon>
        <taxon>Alphaproteobacteria</taxon>
        <taxon>Hyphomicrobiales</taxon>
        <taxon>Rhizobiaceae</taxon>
        <taxon>Hoeflea</taxon>
    </lineage>
</organism>
<gene>
    <name evidence="2" type="ORF">GTW23_15460</name>
</gene>